<dbReference type="PANTHER" id="PTHR33376:SF5">
    <property type="entry name" value="EXTRACYTOPLASMIC SOLUTE RECEPTOR PROTEIN"/>
    <property type="match status" value="1"/>
</dbReference>
<reference evidence="4 5" key="1">
    <citation type="submission" date="2017-10" db="EMBL/GenBank/DDBJ databases">
        <title>The draft genome sequence of Lewinella nigricans NBRC 102662.</title>
        <authorList>
            <person name="Wang K."/>
        </authorList>
    </citation>
    <scope>NUCLEOTIDE SEQUENCE [LARGE SCALE GENOMIC DNA]</scope>
    <source>
        <strain evidence="4 5">NBRC 102662</strain>
    </source>
</reference>
<dbReference type="OrthoDB" id="9776801at2"/>
<dbReference type="Gene3D" id="3.40.190.170">
    <property type="entry name" value="Bacterial extracellular solute-binding protein, family 7"/>
    <property type="match status" value="1"/>
</dbReference>
<dbReference type="GO" id="GO:0055085">
    <property type="term" value="P:transmembrane transport"/>
    <property type="evidence" value="ECO:0007669"/>
    <property type="project" value="InterPro"/>
</dbReference>
<dbReference type="NCBIfam" id="NF037995">
    <property type="entry name" value="TRAP_S1"/>
    <property type="match status" value="1"/>
</dbReference>
<dbReference type="GO" id="GO:0031317">
    <property type="term" value="C:tripartite ATP-independent periplasmic transporter complex"/>
    <property type="evidence" value="ECO:0007669"/>
    <property type="project" value="InterPro"/>
</dbReference>
<accession>A0A2D0N245</accession>
<dbReference type="InterPro" id="IPR038404">
    <property type="entry name" value="TRAP_DctP_sf"/>
</dbReference>
<dbReference type="Pfam" id="PF03480">
    <property type="entry name" value="DctP"/>
    <property type="match status" value="1"/>
</dbReference>
<organism evidence="4 5">
    <name type="scientific">Flavilitoribacter nigricans (strain ATCC 23147 / DSM 23189 / NBRC 102662 / NCIMB 1420 / SS-2)</name>
    <name type="common">Lewinella nigricans</name>
    <dbReference type="NCBI Taxonomy" id="1122177"/>
    <lineage>
        <taxon>Bacteria</taxon>
        <taxon>Pseudomonadati</taxon>
        <taxon>Bacteroidota</taxon>
        <taxon>Saprospiria</taxon>
        <taxon>Saprospirales</taxon>
        <taxon>Lewinellaceae</taxon>
        <taxon>Flavilitoribacter</taxon>
    </lineage>
</organism>
<evidence type="ECO:0000313" key="4">
    <source>
        <dbReference type="EMBL" id="PHN02601.1"/>
    </source>
</evidence>
<feature type="binding site" evidence="3">
    <location>
        <position position="229"/>
    </location>
    <ligand>
        <name>Na(+)</name>
        <dbReference type="ChEBI" id="CHEBI:29101"/>
    </ligand>
</feature>
<gene>
    <name evidence="4" type="ORF">CRP01_30870</name>
</gene>
<dbReference type="PIRSF" id="PIRSF039026">
    <property type="entry name" value="SiaP"/>
    <property type="match status" value="1"/>
</dbReference>
<evidence type="ECO:0000313" key="5">
    <source>
        <dbReference type="Proteomes" id="UP000223913"/>
    </source>
</evidence>
<feature type="binding site" evidence="3">
    <location>
        <position position="254"/>
    </location>
    <ligand>
        <name>substrate</name>
    </ligand>
</feature>
<keyword evidence="5" id="KW-1185">Reference proteome</keyword>
<feature type="binding site" evidence="3">
    <location>
        <position position="228"/>
    </location>
    <ligand>
        <name>substrate</name>
    </ligand>
</feature>
<dbReference type="AlphaFoldDB" id="A0A2D0N245"/>
<dbReference type="PANTHER" id="PTHR33376">
    <property type="match status" value="1"/>
</dbReference>
<sequence length="371" mass="41420">MKINRKSFFKSLAIGTIGLPVFLRTFLGKNFAQSRQQVGAIDGQRHNWKMVTTWPPNFPIIGEACQLFADSVEAMSGGRLHIQVYGGGELVPPLEAFDAVRTGGAEMASGSAYYWAGKLPSAPFFSTVPFGMNAQQANAWMISGGGLQLWEELYAPYNLLPMPGGNTGVQMGGWFNREINSLADLKGLKMRIPGLGGKVFERIGGSPVLMAGSELYTNLERGVIDATEWLCPFHDNLMGFQEIAKYYYYPGWHEPGTVLELLFNKEKFEALPADLQAILRTAAAQMNIWVLSTMEARNATTLAAMIETGVDIRPFPEDVISELRNQTKQVIKEMTDQDPFTKRVYESYKTFQQQSNNWANLSERMYYDSLT</sequence>
<evidence type="ECO:0000256" key="1">
    <source>
        <dbReference type="ARBA" id="ARBA00022729"/>
    </source>
</evidence>
<evidence type="ECO:0000256" key="3">
    <source>
        <dbReference type="PIRSR" id="PIRSR039026-2"/>
    </source>
</evidence>
<dbReference type="Proteomes" id="UP000223913">
    <property type="component" value="Unassembled WGS sequence"/>
</dbReference>
<dbReference type="GO" id="GO:0046872">
    <property type="term" value="F:metal ion binding"/>
    <property type="evidence" value="ECO:0007669"/>
    <property type="project" value="UniProtKB-KW"/>
</dbReference>
<dbReference type="CDD" id="cd13604">
    <property type="entry name" value="PBP2_TRAP_ketoacid_lactate_like"/>
    <property type="match status" value="1"/>
</dbReference>
<feature type="binding site" evidence="2">
    <location>
        <position position="191"/>
    </location>
    <ligand>
        <name>substrate</name>
    </ligand>
</feature>
<dbReference type="InterPro" id="IPR026289">
    <property type="entry name" value="SBP_TakP-like"/>
</dbReference>
<name>A0A2D0N245_FLAN2</name>
<evidence type="ECO:0000256" key="2">
    <source>
        <dbReference type="PIRSR" id="PIRSR039026-1"/>
    </source>
</evidence>
<dbReference type="RefSeq" id="WP_099153930.1">
    <property type="nucleotide sequence ID" value="NZ_PDUD01000038.1"/>
</dbReference>
<feature type="binding site" evidence="2">
    <location>
        <position position="170"/>
    </location>
    <ligand>
        <name>substrate</name>
    </ligand>
</feature>
<keyword evidence="1" id="KW-0732">Signal</keyword>
<proteinExistence type="predicted"/>
<dbReference type="Gene3D" id="3.40.190.10">
    <property type="entry name" value="Periplasmic binding protein-like II"/>
    <property type="match status" value="1"/>
</dbReference>
<dbReference type="EMBL" id="PDUD01000038">
    <property type="protein sequence ID" value="PHN02601.1"/>
    <property type="molecule type" value="Genomic_DNA"/>
</dbReference>
<protein>
    <submittedName>
        <fullName evidence="4">ABC transporter substrate-binding protein</fullName>
    </submittedName>
</protein>
<comment type="caution">
    <text evidence="4">The sequence shown here is derived from an EMBL/GenBank/DDBJ whole genome shotgun (WGS) entry which is preliminary data.</text>
</comment>
<keyword evidence="3" id="KW-0479">Metal-binding</keyword>
<dbReference type="InterPro" id="IPR018389">
    <property type="entry name" value="DctP_fam"/>
</dbReference>